<feature type="transmembrane region" description="Helical" evidence="7">
    <location>
        <begin position="86"/>
        <end position="105"/>
    </location>
</feature>
<evidence type="ECO:0000256" key="5">
    <source>
        <dbReference type="ARBA" id="ARBA00022989"/>
    </source>
</evidence>
<evidence type="ECO:0000313" key="9">
    <source>
        <dbReference type="Proteomes" id="UP000323521"/>
    </source>
</evidence>
<sequence length="387" mass="43304">MVERIFHGSRRYWQWLAFLLVIIAAGMAAYLYQFQKGLTVTGMGRDVSWGLYIGQFTFFVGVAASAVMVVLPYYLHNVKEFGRITIFGEFLAIAAVIMCMLFIVVDLGRPDRLLNMILMATPHSIMFWDMVVLFGYLLLNLLIGWNMLEAEYNSVQPARWVKNLVYVSIPWAVSIHTVTAFLIAGLPGRSYWLTSIMAARFLASAFASGPALLLLLIMVMQRFTGFKVEEGAMRKLSVIITYAMTISMFFIILEFFTPFYSQVPEHMHSLLYLFFGLEGYHKMVPVMGIFVILALLALVLLLNPKTRNDQRFLALACGAVFCAMMLEKGLGLIVGGFIPNAFEKITEYGPTGPEILITAGVWAIGALVLTLLYKMAVAVKVESGSDH</sequence>
<reference evidence="8 9" key="1">
    <citation type="submission" date="2016-10" db="EMBL/GenBank/DDBJ databases">
        <title>Complete Genome Sequence of Peptococcaceae strain DCMF.</title>
        <authorList>
            <person name="Edwards R.J."/>
            <person name="Holland S.I."/>
            <person name="Deshpande N.P."/>
            <person name="Wong Y.K."/>
            <person name="Ertan H."/>
            <person name="Manefield M."/>
            <person name="Russell T.L."/>
            <person name="Lee M.J."/>
        </authorList>
    </citation>
    <scope>NUCLEOTIDE SEQUENCE [LARGE SCALE GENOMIC DNA]</scope>
    <source>
        <strain evidence="8 9">DCMF</strain>
    </source>
</reference>
<dbReference type="PANTHER" id="PTHR43044:SF2">
    <property type="entry name" value="POLYSULPHIDE REDUCTASE NRFD"/>
    <property type="match status" value="1"/>
</dbReference>
<evidence type="ECO:0000256" key="7">
    <source>
        <dbReference type="SAM" id="Phobius"/>
    </source>
</evidence>
<protein>
    <submittedName>
        <fullName evidence="8">Menaquinol oxidoreductase</fullName>
    </submittedName>
</protein>
<dbReference type="OrthoDB" id="9768846at2"/>
<dbReference type="GO" id="GO:0005886">
    <property type="term" value="C:plasma membrane"/>
    <property type="evidence" value="ECO:0007669"/>
    <property type="project" value="UniProtKB-SubCell"/>
</dbReference>
<gene>
    <name evidence="8" type="ORF">DCMF_23810</name>
</gene>
<feature type="transmembrane region" description="Helical" evidence="7">
    <location>
        <begin position="12"/>
        <end position="32"/>
    </location>
</feature>
<evidence type="ECO:0000256" key="2">
    <source>
        <dbReference type="ARBA" id="ARBA00008929"/>
    </source>
</evidence>
<dbReference type="Proteomes" id="UP000323521">
    <property type="component" value="Chromosome"/>
</dbReference>
<feature type="transmembrane region" description="Helical" evidence="7">
    <location>
        <begin position="355"/>
        <end position="373"/>
    </location>
</feature>
<evidence type="ECO:0000256" key="6">
    <source>
        <dbReference type="ARBA" id="ARBA00023136"/>
    </source>
</evidence>
<dbReference type="Pfam" id="PF03916">
    <property type="entry name" value="NrfD"/>
    <property type="match status" value="1"/>
</dbReference>
<name>A0A3G1KYT1_FORW1</name>
<dbReference type="Gene3D" id="1.20.1630.10">
    <property type="entry name" value="Formate dehydrogenase/DMSO reductase domain"/>
    <property type="match status" value="1"/>
</dbReference>
<feature type="transmembrane region" description="Helical" evidence="7">
    <location>
        <begin position="239"/>
        <end position="260"/>
    </location>
</feature>
<keyword evidence="5 7" id="KW-1133">Transmembrane helix</keyword>
<dbReference type="PANTHER" id="PTHR43044">
    <property type="match status" value="1"/>
</dbReference>
<keyword evidence="4 7" id="KW-0812">Transmembrane</keyword>
<dbReference type="KEGG" id="fwa:DCMF_23810"/>
<comment type="similarity">
    <text evidence="2">Belongs to the NrfD family.</text>
</comment>
<dbReference type="NCBIfam" id="NF045798">
    <property type="entry name" value="DsrP"/>
    <property type="match status" value="1"/>
</dbReference>
<evidence type="ECO:0000256" key="3">
    <source>
        <dbReference type="ARBA" id="ARBA00022475"/>
    </source>
</evidence>
<dbReference type="InterPro" id="IPR054823">
    <property type="entry name" value="DsrP-like"/>
</dbReference>
<evidence type="ECO:0000256" key="4">
    <source>
        <dbReference type="ARBA" id="ARBA00022692"/>
    </source>
</evidence>
<evidence type="ECO:0000256" key="1">
    <source>
        <dbReference type="ARBA" id="ARBA00004651"/>
    </source>
</evidence>
<feature type="transmembrane region" description="Helical" evidence="7">
    <location>
        <begin position="52"/>
        <end position="74"/>
    </location>
</feature>
<comment type="subcellular location">
    <subcellularLocation>
        <location evidence="1">Cell membrane</location>
        <topology evidence="1">Multi-pass membrane protein</topology>
    </subcellularLocation>
</comment>
<proteinExistence type="inferred from homology"/>
<feature type="transmembrane region" description="Helical" evidence="7">
    <location>
        <begin position="313"/>
        <end position="335"/>
    </location>
</feature>
<keyword evidence="3" id="KW-1003">Cell membrane</keyword>
<feature type="transmembrane region" description="Helical" evidence="7">
    <location>
        <begin position="280"/>
        <end position="301"/>
    </location>
</feature>
<feature type="transmembrane region" description="Helical" evidence="7">
    <location>
        <begin position="198"/>
        <end position="219"/>
    </location>
</feature>
<feature type="transmembrane region" description="Helical" evidence="7">
    <location>
        <begin position="164"/>
        <end position="186"/>
    </location>
</feature>
<accession>A0A3G1KYT1</accession>
<dbReference type="AlphaFoldDB" id="A0A3G1KYT1"/>
<dbReference type="RefSeq" id="WP_148136727.1">
    <property type="nucleotide sequence ID" value="NZ_CP017634.1"/>
</dbReference>
<dbReference type="InterPro" id="IPR005614">
    <property type="entry name" value="NrfD-like"/>
</dbReference>
<keyword evidence="9" id="KW-1185">Reference proteome</keyword>
<organism evidence="8 9">
    <name type="scientific">Formimonas warabiya</name>
    <dbReference type="NCBI Taxonomy" id="1761012"/>
    <lineage>
        <taxon>Bacteria</taxon>
        <taxon>Bacillati</taxon>
        <taxon>Bacillota</taxon>
        <taxon>Clostridia</taxon>
        <taxon>Eubacteriales</taxon>
        <taxon>Peptococcaceae</taxon>
        <taxon>Candidatus Formimonas</taxon>
    </lineage>
</organism>
<keyword evidence="6 7" id="KW-0472">Membrane</keyword>
<dbReference type="EMBL" id="CP017634">
    <property type="protein sequence ID" value="ATW27375.1"/>
    <property type="molecule type" value="Genomic_DNA"/>
</dbReference>
<feature type="transmembrane region" description="Helical" evidence="7">
    <location>
        <begin position="125"/>
        <end position="143"/>
    </location>
</feature>
<evidence type="ECO:0000313" key="8">
    <source>
        <dbReference type="EMBL" id="ATW27375.1"/>
    </source>
</evidence>